<dbReference type="Pfam" id="PF16499">
    <property type="entry name" value="Melibiase_2"/>
    <property type="match status" value="1"/>
</dbReference>
<evidence type="ECO:0000313" key="12">
    <source>
        <dbReference type="Proteomes" id="UP000078559"/>
    </source>
</evidence>
<dbReference type="CDD" id="cd00067">
    <property type="entry name" value="GAL4"/>
    <property type="match status" value="1"/>
</dbReference>
<feature type="region of interest" description="Disordered" evidence="9">
    <location>
        <begin position="1"/>
        <end position="24"/>
    </location>
</feature>
<dbReference type="Gene3D" id="2.60.40.1180">
    <property type="entry name" value="Golgi alpha-mannosidase II"/>
    <property type="match status" value="1"/>
</dbReference>
<dbReference type="PANTHER" id="PTHR11452:SF75">
    <property type="entry name" value="ALPHA-GALACTOSIDASE MEL1"/>
    <property type="match status" value="1"/>
</dbReference>
<feature type="compositionally biased region" description="Polar residues" evidence="9">
    <location>
        <begin position="8"/>
        <end position="17"/>
    </location>
</feature>
<dbReference type="Gene3D" id="2.60.120.260">
    <property type="entry name" value="Galactose-binding domain-like"/>
    <property type="match status" value="1"/>
</dbReference>
<evidence type="ECO:0000256" key="8">
    <source>
        <dbReference type="RuleBase" id="RU361168"/>
    </source>
</evidence>
<keyword evidence="5 8" id="KW-0378">Hydrolase</keyword>
<evidence type="ECO:0000313" key="11">
    <source>
        <dbReference type="EMBL" id="KUI68559.1"/>
    </source>
</evidence>
<keyword evidence="6" id="KW-0539">Nucleus</keyword>
<dbReference type="EC" id="3.2.1.22" evidence="3 8"/>
<dbReference type="SUPFAM" id="SSF57701">
    <property type="entry name" value="Zn2/Cys6 DNA-binding domain"/>
    <property type="match status" value="1"/>
</dbReference>
<dbReference type="GO" id="GO:0008270">
    <property type="term" value="F:zinc ion binding"/>
    <property type="evidence" value="ECO:0007669"/>
    <property type="project" value="InterPro"/>
</dbReference>
<dbReference type="SMART" id="SM00066">
    <property type="entry name" value="GAL4"/>
    <property type="match status" value="1"/>
</dbReference>
<dbReference type="CDD" id="cd04081">
    <property type="entry name" value="CBM35_galactosidase-like"/>
    <property type="match status" value="1"/>
</dbReference>
<dbReference type="InterPro" id="IPR036864">
    <property type="entry name" value="Zn2-C6_fun-type_DNA-bd_sf"/>
</dbReference>
<dbReference type="InterPro" id="IPR017853">
    <property type="entry name" value="GH"/>
</dbReference>
<accession>A0A194VWG9</accession>
<name>A0A194VWG9_CYTMA</name>
<dbReference type="PROSITE" id="PS50048">
    <property type="entry name" value="ZN2_CY6_FUNGAL_2"/>
    <property type="match status" value="1"/>
</dbReference>
<dbReference type="InterPro" id="IPR013780">
    <property type="entry name" value="Glyco_hydro_b"/>
</dbReference>
<gene>
    <name evidence="11" type="ORF">VM1G_03635</name>
</gene>
<dbReference type="AlphaFoldDB" id="A0A194VWG9"/>
<proteinExistence type="inferred from homology"/>
<dbReference type="PROSITE" id="PS00463">
    <property type="entry name" value="ZN2_CY6_FUNGAL_1"/>
    <property type="match status" value="1"/>
</dbReference>
<dbReference type="Gene3D" id="3.20.20.70">
    <property type="entry name" value="Aldolase class I"/>
    <property type="match status" value="1"/>
</dbReference>
<evidence type="ECO:0000256" key="9">
    <source>
        <dbReference type="SAM" id="MobiDB-lite"/>
    </source>
</evidence>
<comment type="similarity">
    <text evidence="2 8">Belongs to the glycosyl hydrolase 27 family.</text>
</comment>
<keyword evidence="4" id="KW-0732">Signal</keyword>
<dbReference type="OrthoDB" id="5795902at2759"/>
<organism evidence="11 12">
    <name type="scientific">Cytospora mali</name>
    <name type="common">Apple Valsa canker fungus</name>
    <name type="synonym">Valsa mali</name>
    <dbReference type="NCBI Taxonomy" id="578113"/>
    <lineage>
        <taxon>Eukaryota</taxon>
        <taxon>Fungi</taxon>
        <taxon>Dikarya</taxon>
        <taxon>Ascomycota</taxon>
        <taxon>Pezizomycotina</taxon>
        <taxon>Sordariomycetes</taxon>
        <taxon>Sordariomycetidae</taxon>
        <taxon>Diaporthales</taxon>
        <taxon>Cytosporaceae</taxon>
        <taxon>Cytospora</taxon>
    </lineage>
</organism>
<reference evidence="11" key="1">
    <citation type="submission" date="2014-12" db="EMBL/GenBank/DDBJ databases">
        <title>Genome Sequence of Valsa Canker Pathogens Uncovers a Specific Adaption of Colonization on Woody Bark.</title>
        <authorList>
            <person name="Yin Z."/>
            <person name="Liu H."/>
            <person name="Gao X."/>
            <person name="Li Z."/>
            <person name="Song N."/>
            <person name="Ke X."/>
            <person name="Dai Q."/>
            <person name="Wu Y."/>
            <person name="Sun Y."/>
            <person name="Xu J.-R."/>
            <person name="Kang Z.K."/>
            <person name="Wang L."/>
            <person name="Huang L."/>
        </authorList>
    </citation>
    <scope>NUCLEOTIDE SEQUENCE [LARGE SCALE GENOMIC DNA]</scope>
    <source>
        <strain evidence="11">03-8</strain>
    </source>
</reference>
<comment type="catalytic activity">
    <reaction evidence="1 8">
        <text>Hydrolysis of terminal, non-reducing alpha-D-galactose residues in alpha-D-galactosides, including galactose oligosaccharides, galactomannans and galactolipids.</text>
        <dbReference type="EC" id="3.2.1.22"/>
    </reaction>
</comment>
<dbReference type="InterPro" id="IPR001138">
    <property type="entry name" value="Zn2Cys6_DnaBD"/>
</dbReference>
<evidence type="ECO:0000256" key="1">
    <source>
        <dbReference type="ARBA" id="ARBA00001255"/>
    </source>
</evidence>
<dbReference type="SUPFAM" id="SSF51011">
    <property type="entry name" value="Glycosyl hydrolase domain"/>
    <property type="match status" value="1"/>
</dbReference>
<dbReference type="EMBL" id="CM003101">
    <property type="protein sequence ID" value="KUI68559.1"/>
    <property type="molecule type" value="Genomic_DNA"/>
</dbReference>
<evidence type="ECO:0000256" key="5">
    <source>
        <dbReference type="ARBA" id="ARBA00022801"/>
    </source>
</evidence>
<dbReference type="Proteomes" id="UP000078559">
    <property type="component" value="Chromosome 4"/>
</dbReference>
<dbReference type="InterPro" id="IPR002241">
    <property type="entry name" value="Glyco_hydro_27"/>
</dbReference>
<dbReference type="InterPro" id="IPR013785">
    <property type="entry name" value="Aldolase_TIM"/>
</dbReference>
<dbReference type="InterPro" id="IPR041233">
    <property type="entry name" value="Melibiase_C"/>
</dbReference>
<dbReference type="GO" id="GO:0000981">
    <property type="term" value="F:DNA-binding transcription factor activity, RNA polymerase II-specific"/>
    <property type="evidence" value="ECO:0007669"/>
    <property type="project" value="InterPro"/>
</dbReference>
<feature type="domain" description="Zn(2)-C6 fungal-type" evidence="10">
    <location>
        <begin position="30"/>
        <end position="60"/>
    </location>
</feature>
<sequence length="831" mass="91036">MMGPARTPSRSKPATANQRKRKAHVKSRAGCGNCKIRRVKCDEAKPRCNQCINFGVVCNYGPTASSSTGELVLSFNGASYMEAPPKSPVSMNQTMLDLINHSLRHSPTGIILGSQVYQLKIQDLEVLDRFSNGTVLTFGSNISKWVIQAETPRLACLHPFLMHIVLALTATHHRLLSSPDDKPTASELFHHYNATAQFNYKLRSGDATSSERDAIWIASTFIGAFQMCNIQAHSPEGAWPLQVSDPEEPDWLALTLGKNDIWTLCDPSRTDSCFQGLWIKCNVDGEDLEFSPYELKNGGFPNLPREMLDYLNLNDASTWALNPYFQAANIMSQLMPIEYNQVNIMKYTTFIHLIQPGFRKLWVGKDPGVLLLLSYCLGLKFGMYSGAGYFQCGSTDQPASLGHETTDAHTFAGWGADSLKYDNCYANSTDEAADYSNAVTQSPTRFQVMAQALEDASRDIVYQICQWGVGTDIGTWAPQIGDSWRISNDIYDAWRSIWRITNQVVPYFKHTGVGAYADMDMLIVGLKALSIEEEKFHFGMWAINKSPLVIGAPIDTSITPVESLEVLNNTEVIALNQDSLGKQAQLIRRYTTEQYDVWVGELSGSRLVLGLANWYNGSQSVTVSLPADLGIASATARDVWAAQDLGTLTSTYKTTLAGHELHLLVLSDVVNATSGTQQPIRYYTASTDATLSGAATVASCPSGTCLPAGSKVGYIGEGDSAAAVTFSSVTADSAGTKLLGVDFINYDVALETSWEWGDNTRNMTIAVNVEASDGVRFAFPISGGDWYDAGRLYVYVDGFTAGDENEVVFTAYGDAETWAPDLVGFEVFEIE</sequence>
<dbReference type="PANTHER" id="PTHR11452">
    <property type="entry name" value="ALPHA-GALACTOSIDASE/ALPHA-N-ACETYLGALACTOSAMINIDASE"/>
    <property type="match status" value="1"/>
</dbReference>
<dbReference type="GO" id="GO:0004557">
    <property type="term" value="F:alpha-galactosidase activity"/>
    <property type="evidence" value="ECO:0007669"/>
    <property type="project" value="UniProtKB-EC"/>
</dbReference>
<dbReference type="SMR" id="A0A194VWG9"/>
<dbReference type="Pfam" id="PF17801">
    <property type="entry name" value="Melibiase_C"/>
    <property type="match status" value="1"/>
</dbReference>
<keyword evidence="8" id="KW-1015">Disulfide bond</keyword>
<keyword evidence="12" id="KW-1185">Reference proteome</keyword>
<dbReference type="SUPFAM" id="SSF51445">
    <property type="entry name" value="(Trans)glycosidases"/>
    <property type="match status" value="1"/>
</dbReference>
<dbReference type="Gene3D" id="4.10.240.10">
    <property type="entry name" value="Zn(2)-C6 fungal-type DNA-binding domain"/>
    <property type="match status" value="1"/>
</dbReference>
<dbReference type="CDD" id="cd14792">
    <property type="entry name" value="GH27"/>
    <property type="match status" value="1"/>
</dbReference>
<keyword evidence="7 8" id="KW-0326">Glycosidase</keyword>
<evidence type="ECO:0000256" key="6">
    <source>
        <dbReference type="ARBA" id="ARBA00023242"/>
    </source>
</evidence>
<evidence type="ECO:0000259" key="10">
    <source>
        <dbReference type="PROSITE" id="PS50048"/>
    </source>
</evidence>
<dbReference type="PRINTS" id="PR00740">
    <property type="entry name" value="GLHYDRLASE27"/>
</dbReference>
<dbReference type="GO" id="GO:0005975">
    <property type="term" value="P:carbohydrate metabolic process"/>
    <property type="evidence" value="ECO:0007669"/>
    <property type="project" value="InterPro"/>
</dbReference>
<evidence type="ECO:0000256" key="2">
    <source>
        <dbReference type="ARBA" id="ARBA00009743"/>
    </source>
</evidence>
<evidence type="ECO:0000256" key="3">
    <source>
        <dbReference type="ARBA" id="ARBA00012755"/>
    </source>
</evidence>
<dbReference type="Pfam" id="PF00172">
    <property type="entry name" value="Zn_clus"/>
    <property type="match status" value="1"/>
</dbReference>
<evidence type="ECO:0000256" key="4">
    <source>
        <dbReference type="ARBA" id="ARBA00022729"/>
    </source>
</evidence>
<evidence type="ECO:0000256" key="7">
    <source>
        <dbReference type="ARBA" id="ARBA00023295"/>
    </source>
</evidence>
<protein>
    <recommendedName>
        <fullName evidence="3 8">Alpha-galactosidase</fullName>
        <ecNumber evidence="3 8">3.2.1.22</ecNumber>
    </recommendedName>
    <alternativeName>
        <fullName evidence="8">Melibiase</fullName>
    </alternativeName>
</protein>